<feature type="compositionally biased region" description="Polar residues" evidence="1">
    <location>
        <begin position="66"/>
        <end position="78"/>
    </location>
</feature>
<dbReference type="RefSeq" id="XP_066666672.1">
    <property type="nucleotide sequence ID" value="XM_066814710.1"/>
</dbReference>
<dbReference type="EMBL" id="JAQQWN010000007">
    <property type="protein sequence ID" value="KAK8075732.1"/>
    <property type="molecule type" value="Genomic_DNA"/>
</dbReference>
<keyword evidence="2" id="KW-0812">Transmembrane</keyword>
<gene>
    <name evidence="3" type="ORF">PG997_010395</name>
</gene>
<dbReference type="PANTHER" id="PTHR37848">
    <property type="entry name" value="EXPRESSED PROTEIN"/>
    <property type="match status" value="1"/>
</dbReference>
<evidence type="ECO:0000256" key="1">
    <source>
        <dbReference type="SAM" id="MobiDB-lite"/>
    </source>
</evidence>
<keyword evidence="2" id="KW-1133">Transmembrane helix</keyword>
<accession>A0ABR1VX02</accession>
<evidence type="ECO:0000313" key="4">
    <source>
        <dbReference type="Proteomes" id="UP001433268"/>
    </source>
</evidence>
<evidence type="ECO:0000313" key="3">
    <source>
        <dbReference type="EMBL" id="KAK8075732.1"/>
    </source>
</evidence>
<dbReference type="Proteomes" id="UP001433268">
    <property type="component" value="Unassembled WGS sequence"/>
</dbReference>
<keyword evidence="2" id="KW-0472">Membrane</keyword>
<evidence type="ECO:0000256" key="2">
    <source>
        <dbReference type="SAM" id="Phobius"/>
    </source>
</evidence>
<keyword evidence="4" id="KW-1185">Reference proteome</keyword>
<reference evidence="3 4" key="1">
    <citation type="submission" date="2023-01" db="EMBL/GenBank/DDBJ databases">
        <title>Analysis of 21 Apiospora genomes using comparative genomics revels a genus with tremendous synthesis potential of carbohydrate active enzymes and secondary metabolites.</title>
        <authorList>
            <person name="Sorensen T."/>
        </authorList>
    </citation>
    <scope>NUCLEOTIDE SEQUENCE [LARGE SCALE GENOMIC DNA]</scope>
    <source>
        <strain evidence="3 4">CBS 114990</strain>
    </source>
</reference>
<dbReference type="PANTHER" id="PTHR37848:SF1">
    <property type="entry name" value="SUN DOMAIN-CONTAINING PROTEIN"/>
    <property type="match status" value="1"/>
</dbReference>
<feature type="transmembrane region" description="Helical" evidence="2">
    <location>
        <begin position="277"/>
        <end position="297"/>
    </location>
</feature>
<name>A0ABR1VX02_9PEZI</name>
<organism evidence="3 4">
    <name type="scientific">Apiospora hydei</name>
    <dbReference type="NCBI Taxonomy" id="1337664"/>
    <lineage>
        <taxon>Eukaryota</taxon>
        <taxon>Fungi</taxon>
        <taxon>Dikarya</taxon>
        <taxon>Ascomycota</taxon>
        <taxon>Pezizomycotina</taxon>
        <taxon>Sordariomycetes</taxon>
        <taxon>Xylariomycetidae</taxon>
        <taxon>Amphisphaeriales</taxon>
        <taxon>Apiosporaceae</taxon>
        <taxon>Apiospora</taxon>
    </lineage>
</organism>
<dbReference type="GeneID" id="92047770"/>
<protein>
    <submittedName>
        <fullName evidence="3">Uncharacterized protein</fullName>
    </submittedName>
</protein>
<proteinExistence type="predicted"/>
<comment type="caution">
    <text evidence="3">The sequence shown here is derived from an EMBL/GenBank/DDBJ whole genome shotgun (WGS) entry which is preliminary data.</text>
</comment>
<feature type="region of interest" description="Disordered" evidence="1">
    <location>
        <begin position="1"/>
        <end position="78"/>
    </location>
</feature>
<feature type="compositionally biased region" description="Polar residues" evidence="1">
    <location>
        <begin position="17"/>
        <end position="26"/>
    </location>
</feature>
<sequence>MGKPSDTAGAASDAVSLHTNPGQSLGNDYDHQDAPELDIDGIDDLPPLYSDAVSSGDLNEPLLPASDSTSQEPSSLCQPFQKDCNSGAAYYVDQRLESPKVLEQHLRHWAAAPPRPYIKIVGTHRQTEKRSNNKSETKTITDFDVAIEMTPYLYSNAQYRKSWSQLRTVDNGERARRGTILKKCAPGAVQHIEVGGAQKPTLEEWCHRFCANHGGLKCFSLRREMTGFDFASVQQKLIKLVRDTNYRGQLSIYMQTRDGLVEVYNDAHTNRWRLTSWIQWVFYLTLLFLFSWPYLWLRTKRFEVAVAEWPFSRMAAGSGAEAGASSLGSSNSSGREYVSISEEQWYNLWARAVLRAVMEKRQTVLDQADLRRAHEPQPSFESGNATVDSAVGFVQAGIGAMNEVNRHLGWGADC</sequence>